<dbReference type="Proteomes" id="UP000231702">
    <property type="component" value="Unassembled WGS sequence"/>
</dbReference>
<dbReference type="SUPFAM" id="SSF48452">
    <property type="entry name" value="TPR-like"/>
    <property type="match status" value="1"/>
</dbReference>
<dbReference type="SMART" id="SM00028">
    <property type="entry name" value="TPR"/>
    <property type="match status" value="2"/>
</dbReference>
<keyword evidence="1" id="KW-0732">Signal</keyword>
<protein>
    <submittedName>
        <fullName evidence="3">Tetratricopeptide repeat-containing protein</fullName>
    </submittedName>
</protein>
<dbReference type="InterPro" id="IPR019734">
    <property type="entry name" value="TPR_rpt"/>
</dbReference>
<evidence type="ECO:0000313" key="3">
    <source>
        <dbReference type="EMBL" id="SNY51001.1"/>
    </source>
</evidence>
<dbReference type="Pfam" id="PF13432">
    <property type="entry name" value="TPR_16"/>
    <property type="match status" value="1"/>
</dbReference>
<reference evidence="3 4" key="1">
    <citation type="submission" date="2017-09" db="EMBL/GenBank/DDBJ databases">
        <authorList>
            <person name="Ehlers B."/>
            <person name="Leendertz F.H."/>
        </authorList>
    </citation>
    <scope>NUCLEOTIDE SEQUENCE [LARGE SCALE GENOMIC DNA]</scope>
    <source>
        <strain evidence="3 4">CGMCC 1.12662</strain>
    </source>
</reference>
<reference evidence="2 5" key="2">
    <citation type="journal article" date="2018" name="Int. J. Syst. Evol. Microbiol.">
        <title>Pseudooceanicola lipolyticus sp. nov., a marine alphaproteobacterium, reclassification of Oceanicola flagellatus as Pseudooceanicola flagellatus comb. nov. and emended description of the genus Pseudooceanicola.</title>
        <authorList>
            <person name="Huang M.-M."/>
            <person name="Guo L.-L."/>
            <person name="Wu Y.-H."/>
            <person name="Lai Q.-L."/>
            <person name="Shao Z.-Z."/>
            <person name="Wang C.-S."/>
            <person name="Wu M."/>
            <person name="Xu X.-W."/>
        </authorList>
    </citation>
    <scope>NUCLEOTIDE SEQUENCE [LARGE SCALE GENOMIC DNA]</scope>
    <source>
        <strain evidence="2 5">Ar-45</strain>
    </source>
</reference>
<evidence type="ECO:0000313" key="2">
    <source>
        <dbReference type="EMBL" id="PJE32130.1"/>
    </source>
</evidence>
<dbReference type="RefSeq" id="WP_097145909.1">
    <property type="nucleotide sequence ID" value="NZ_OBEA01000003.1"/>
</dbReference>
<evidence type="ECO:0000313" key="5">
    <source>
        <dbReference type="Proteomes" id="UP000231702"/>
    </source>
</evidence>
<feature type="chain" id="PRO_5012086283" evidence="1">
    <location>
        <begin position="19"/>
        <end position="188"/>
    </location>
</feature>
<accession>A0A285IVP3</accession>
<dbReference type="EMBL" id="PGTD01000007">
    <property type="protein sequence ID" value="PJE32130.1"/>
    <property type="molecule type" value="Genomic_DNA"/>
</dbReference>
<dbReference type="Gene3D" id="1.25.40.10">
    <property type="entry name" value="Tetratricopeptide repeat domain"/>
    <property type="match status" value="1"/>
</dbReference>
<dbReference type="OrthoDB" id="495305at2"/>
<evidence type="ECO:0000313" key="4">
    <source>
        <dbReference type="Proteomes" id="UP000231655"/>
    </source>
</evidence>
<dbReference type="InterPro" id="IPR011990">
    <property type="entry name" value="TPR-like_helical_dom_sf"/>
</dbReference>
<feature type="signal peptide" evidence="1">
    <location>
        <begin position="1"/>
        <end position="18"/>
    </location>
</feature>
<evidence type="ECO:0000256" key="1">
    <source>
        <dbReference type="SAM" id="SignalP"/>
    </source>
</evidence>
<dbReference type="EMBL" id="OBEA01000003">
    <property type="protein sequence ID" value="SNY51001.1"/>
    <property type="molecule type" value="Genomic_DNA"/>
</dbReference>
<dbReference type="AlphaFoldDB" id="A0A285IVP3"/>
<keyword evidence="5" id="KW-1185">Reference proteome</keyword>
<dbReference type="Proteomes" id="UP000231655">
    <property type="component" value="Unassembled WGS sequence"/>
</dbReference>
<gene>
    <name evidence="2" type="ORF">CVM39_02335</name>
    <name evidence="3" type="ORF">SAMN06297129_2001</name>
</gene>
<proteinExistence type="predicted"/>
<name>A0A285IVP3_9RHOB</name>
<organism evidence="3 4">
    <name type="scientific">Pseudooceanicola antarcticus</name>
    <dbReference type="NCBI Taxonomy" id="1247613"/>
    <lineage>
        <taxon>Bacteria</taxon>
        <taxon>Pseudomonadati</taxon>
        <taxon>Pseudomonadota</taxon>
        <taxon>Alphaproteobacteria</taxon>
        <taxon>Rhodobacterales</taxon>
        <taxon>Paracoccaceae</taxon>
        <taxon>Pseudooceanicola</taxon>
    </lineage>
</organism>
<sequence length="188" mass="20299">MSRRFLLRLILLAPLCLAACMEPSRDPTSPYAPGLDPRGEAVDPMLVGDRLLAAGEYELAIDAYTRAALDLGLTPKVYAGIGTANLQLGRLGQAEEQLRRASEAPDTPPEVWNNLGLVLVAKGQVEEGAATLRRAYALDNGASDAIRSNLRLALAMLGERPYDEGQEQEFQVVRSGHSVYKIRTANPG</sequence>